<dbReference type="InterPro" id="IPR051491">
    <property type="entry name" value="Recombinase/Transposase-rel"/>
</dbReference>
<gene>
    <name evidence="2" type="ORF">QYF68_12555</name>
</gene>
<dbReference type="RefSeq" id="WP_208675942.1">
    <property type="nucleotide sequence ID" value="NZ_CP070380.1"/>
</dbReference>
<evidence type="ECO:0000313" key="2">
    <source>
        <dbReference type="EMBL" id="MDN4518649.1"/>
    </source>
</evidence>
<sequence>MAEWARGNGVYPQTAYRWFRGDRMPVAARRLESGTIWVDAPVGGEAGRTVVYTRVSSHDQRQDLDRQVARLADWATSNGYVVGEVVCEVGSGLNRKRPKMRRILSDPCASVVVMEHRDRLARSEVEDLEAALSAHGRTIIVADQGETTDDLVRDMIEVLTATCARLYGRRGARNRAMRAVTATKEAAAVADG</sequence>
<name>A0ABT8HD09_MYCAO</name>
<proteinExistence type="predicted"/>
<comment type="caution">
    <text evidence="2">The sequence shown here is derived from an EMBL/GenBank/DDBJ whole genome shotgun (WGS) entry which is preliminary data.</text>
</comment>
<dbReference type="EMBL" id="JAUHTC010000045">
    <property type="protein sequence ID" value="MDN4518649.1"/>
    <property type="molecule type" value="Genomic_DNA"/>
</dbReference>
<dbReference type="PANTHER" id="PTHR36172">
    <property type="match status" value="1"/>
</dbReference>
<protein>
    <submittedName>
        <fullName evidence="2">IS607 family transposase</fullName>
    </submittedName>
</protein>
<organism evidence="2 3">
    <name type="scientific">Mycolicibacterium austroafricanum</name>
    <name type="common">Mycobacterium austroafricanum</name>
    <dbReference type="NCBI Taxonomy" id="39687"/>
    <lineage>
        <taxon>Bacteria</taxon>
        <taxon>Bacillati</taxon>
        <taxon>Actinomycetota</taxon>
        <taxon>Actinomycetes</taxon>
        <taxon>Mycobacteriales</taxon>
        <taxon>Mycobacteriaceae</taxon>
        <taxon>Mycolicibacterium</taxon>
    </lineage>
</organism>
<dbReference type="PANTHER" id="PTHR36172:SF1">
    <property type="entry name" value="RESOLVASE-RELATED"/>
    <property type="match status" value="1"/>
</dbReference>
<dbReference type="PROSITE" id="PS51736">
    <property type="entry name" value="RECOMBINASES_3"/>
    <property type="match status" value="1"/>
</dbReference>
<dbReference type="Gene3D" id="3.40.50.1390">
    <property type="entry name" value="Resolvase, N-terminal catalytic domain"/>
    <property type="match status" value="1"/>
</dbReference>
<dbReference type="SMART" id="SM00857">
    <property type="entry name" value="Resolvase"/>
    <property type="match status" value="1"/>
</dbReference>
<keyword evidence="3" id="KW-1185">Reference proteome</keyword>
<dbReference type="NCBIfam" id="NF033518">
    <property type="entry name" value="transpos_IS607"/>
    <property type="match status" value="1"/>
</dbReference>
<evidence type="ECO:0000313" key="3">
    <source>
        <dbReference type="Proteomes" id="UP001172687"/>
    </source>
</evidence>
<dbReference type="SUPFAM" id="SSF53041">
    <property type="entry name" value="Resolvase-like"/>
    <property type="match status" value="1"/>
</dbReference>
<dbReference type="InterPro" id="IPR006119">
    <property type="entry name" value="Resolv_N"/>
</dbReference>
<feature type="domain" description="Resolvase/invertase-type recombinase catalytic" evidence="1">
    <location>
        <begin position="48"/>
        <end position="187"/>
    </location>
</feature>
<dbReference type="Pfam" id="PF00239">
    <property type="entry name" value="Resolvase"/>
    <property type="match status" value="1"/>
</dbReference>
<dbReference type="InterPro" id="IPR048046">
    <property type="entry name" value="Transpos_IS607"/>
</dbReference>
<dbReference type="InterPro" id="IPR036162">
    <property type="entry name" value="Resolvase-like_N_sf"/>
</dbReference>
<accession>A0ABT8HD09</accession>
<dbReference type="Proteomes" id="UP001172687">
    <property type="component" value="Unassembled WGS sequence"/>
</dbReference>
<dbReference type="Gene3D" id="1.10.287.2170">
    <property type="match status" value="1"/>
</dbReference>
<reference evidence="2" key="1">
    <citation type="submission" date="2023-07" db="EMBL/GenBank/DDBJ databases">
        <title>Degradation of tert-butanol by M. austroafricanum TBA100.</title>
        <authorList>
            <person name="Helbich S."/>
            <person name="Vainshtein Y."/>
        </authorList>
    </citation>
    <scope>NUCLEOTIDE SEQUENCE</scope>
    <source>
        <strain evidence="2">TBA100</strain>
    </source>
</reference>
<evidence type="ECO:0000259" key="1">
    <source>
        <dbReference type="PROSITE" id="PS51736"/>
    </source>
</evidence>